<feature type="transmembrane region" description="Helical" evidence="1">
    <location>
        <begin position="111"/>
        <end position="133"/>
    </location>
</feature>
<gene>
    <name evidence="2" type="ORF">DI536_19645</name>
</gene>
<evidence type="ECO:0000313" key="2">
    <source>
        <dbReference type="EMBL" id="PZR10460.1"/>
    </source>
</evidence>
<evidence type="ECO:0000256" key="1">
    <source>
        <dbReference type="SAM" id="Phobius"/>
    </source>
</evidence>
<protein>
    <submittedName>
        <fullName evidence="2">Uncharacterized protein</fullName>
    </submittedName>
</protein>
<name>A0A2W5T4W3_9BACT</name>
<keyword evidence="1" id="KW-0472">Membrane</keyword>
<proteinExistence type="predicted"/>
<feature type="transmembrane region" description="Helical" evidence="1">
    <location>
        <begin position="80"/>
        <end position="99"/>
    </location>
</feature>
<reference evidence="2 3" key="1">
    <citation type="submission" date="2017-08" db="EMBL/GenBank/DDBJ databases">
        <title>Infants hospitalized years apart are colonized by the same room-sourced microbial strains.</title>
        <authorList>
            <person name="Brooks B."/>
            <person name="Olm M.R."/>
            <person name="Firek B.A."/>
            <person name="Baker R."/>
            <person name="Thomas B.C."/>
            <person name="Morowitz M.J."/>
            <person name="Banfield J.F."/>
        </authorList>
    </citation>
    <scope>NUCLEOTIDE SEQUENCE [LARGE SCALE GENOMIC DNA]</scope>
    <source>
        <strain evidence="2">S2_003_000_R2_14</strain>
    </source>
</reference>
<sequence>MFALPLALLLVGAAGEDRGVAGIPPEEVPALRTAPRIHAAIGLGGLLGVGGYSFTGSLLVVADLGVVLRDRLSLVARAEGGSALLSIVGGFSLLAAVHLDDRWSVGAGAKFFGWQPVAYLITPSPFLGVMLPVRASVALAPSRDGVGVARSAAVLGLELAPGVSVLSPISSGFNRRTDVEFGFTAILSIGYATW</sequence>
<comment type="caution">
    <text evidence="2">The sequence shown here is derived from an EMBL/GenBank/DDBJ whole genome shotgun (WGS) entry which is preliminary data.</text>
</comment>
<feature type="transmembrane region" description="Helical" evidence="1">
    <location>
        <begin position="39"/>
        <end position="68"/>
    </location>
</feature>
<dbReference type="EMBL" id="QFQP01000017">
    <property type="protein sequence ID" value="PZR10460.1"/>
    <property type="molecule type" value="Genomic_DNA"/>
</dbReference>
<evidence type="ECO:0000313" key="3">
    <source>
        <dbReference type="Proteomes" id="UP000249061"/>
    </source>
</evidence>
<organism evidence="2 3">
    <name type="scientific">Archangium gephyra</name>
    <dbReference type="NCBI Taxonomy" id="48"/>
    <lineage>
        <taxon>Bacteria</taxon>
        <taxon>Pseudomonadati</taxon>
        <taxon>Myxococcota</taxon>
        <taxon>Myxococcia</taxon>
        <taxon>Myxococcales</taxon>
        <taxon>Cystobacterineae</taxon>
        <taxon>Archangiaceae</taxon>
        <taxon>Archangium</taxon>
    </lineage>
</organism>
<keyword evidence="1" id="KW-0812">Transmembrane</keyword>
<accession>A0A2W5T4W3</accession>
<dbReference type="AlphaFoldDB" id="A0A2W5T4W3"/>
<keyword evidence="1" id="KW-1133">Transmembrane helix</keyword>
<dbReference type="Proteomes" id="UP000249061">
    <property type="component" value="Unassembled WGS sequence"/>
</dbReference>